<dbReference type="InterPro" id="IPR008979">
    <property type="entry name" value="Galactose-bd-like_sf"/>
</dbReference>
<reference evidence="3 4" key="1">
    <citation type="submission" date="2024-03" db="EMBL/GenBank/DDBJ databases">
        <title>Genome-scale model development and genomic sequencing of the oleaginous clade Lipomyces.</title>
        <authorList>
            <consortium name="Lawrence Berkeley National Laboratory"/>
            <person name="Czajka J.J."/>
            <person name="Han Y."/>
            <person name="Kim J."/>
            <person name="Mondo S.J."/>
            <person name="Hofstad B.A."/>
            <person name="Robles A."/>
            <person name="Haridas S."/>
            <person name="Riley R."/>
            <person name="LaButti K."/>
            <person name="Pangilinan J."/>
            <person name="Andreopoulos W."/>
            <person name="Lipzen A."/>
            <person name="Yan J."/>
            <person name="Wang M."/>
            <person name="Ng V."/>
            <person name="Grigoriev I.V."/>
            <person name="Spatafora J.W."/>
            <person name="Magnuson J.K."/>
            <person name="Baker S.E."/>
            <person name="Pomraning K.R."/>
        </authorList>
    </citation>
    <scope>NUCLEOTIDE SEQUENCE [LARGE SCALE GENOMIC DNA]</scope>
    <source>
        <strain evidence="3 4">Phaff 52-87</strain>
    </source>
</reference>
<dbReference type="PANTHER" id="PTHR12175:SF5">
    <property type="entry name" value="OS03G0795500 PROTEIN"/>
    <property type="match status" value="1"/>
</dbReference>
<dbReference type="Proteomes" id="UP001498771">
    <property type="component" value="Unassembled WGS sequence"/>
</dbReference>
<comment type="similarity">
    <text evidence="1">Belongs to the PITHD1 family.</text>
</comment>
<name>A0ABR1F4J9_9ASCO</name>
<evidence type="ECO:0000313" key="3">
    <source>
        <dbReference type="EMBL" id="KAK7204732.1"/>
    </source>
</evidence>
<protein>
    <submittedName>
        <fullName evidence="3">PITH domain-containing protein</fullName>
    </submittedName>
</protein>
<dbReference type="InterPro" id="IPR037047">
    <property type="entry name" value="PITH_dom_sf"/>
</dbReference>
<dbReference type="Gene3D" id="2.60.120.470">
    <property type="entry name" value="PITH domain"/>
    <property type="match status" value="1"/>
</dbReference>
<accession>A0ABR1F4J9</accession>
<dbReference type="InterPro" id="IPR045099">
    <property type="entry name" value="PITH1-like"/>
</dbReference>
<dbReference type="PANTHER" id="PTHR12175">
    <property type="entry name" value="AD039 HT014 THIOREDOXIN FAMILY TRP26"/>
    <property type="match status" value="1"/>
</dbReference>
<dbReference type="Pfam" id="PF06201">
    <property type="entry name" value="PITH"/>
    <property type="match status" value="1"/>
</dbReference>
<gene>
    <name evidence="3" type="ORF">BZA70DRAFT_279878</name>
</gene>
<dbReference type="RefSeq" id="XP_064767765.1">
    <property type="nucleotide sequence ID" value="XM_064912859.1"/>
</dbReference>
<organism evidence="3 4">
    <name type="scientific">Myxozyma melibiosi</name>
    <dbReference type="NCBI Taxonomy" id="54550"/>
    <lineage>
        <taxon>Eukaryota</taxon>
        <taxon>Fungi</taxon>
        <taxon>Dikarya</taxon>
        <taxon>Ascomycota</taxon>
        <taxon>Saccharomycotina</taxon>
        <taxon>Lipomycetes</taxon>
        <taxon>Lipomycetales</taxon>
        <taxon>Lipomycetaceae</taxon>
        <taxon>Myxozyma</taxon>
    </lineage>
</organism>
<dbReference type="EMBL" id="JBBJBU010000007">
    <property type="protein sequence ID" value="KAK7204732.1"/>
    <property type="molecule type" value="Genomic_DNA"/>
</dbReference>
<evidence type="ECO:0000256" key="1">
    <source>
        <dbReference type="ARBA" id="ARBA00025788"/>
    </source>
</evidence>
<keyword evidence="4" id="KW-1185">Reference proteome</keyword>
<dbReference type="InterPro" id="IPR010400">
    <property type="entry name" value="PITH_dom"/>
</dbReference>
<dbReference type="PROSITE" id="PS51532">
    <property type="entry name" value="PITH"/>
    <property type="match status" value="1"/>
</dbReference>
<comment type="caution">
    <text evidence="3">The sequence shown here is derived from an EMBL/GenBank/DDBJ whole genome shotgun (WGS) entry which is preliminary data.</text>
</comment>
<feature type="domain" description="PITH" evidence="2">
    <location>
        <begin position="3"/>
        <end position="209"/>
    </location>
</feature>
<evidence type="ECO:0000313" key="4">
    <source>
        <dbReference type="Proteomes" id="UP001498771"/>
    </source>
</evidence>
<proteinExistence type="inferred from homology"/>
<sequence>MSYQKLIPSGFVPLNDSIELKSLEALNLTVGRKGTDEVESVRAVFTAPAATAGAVAVTNIESDSDSQLLFYVQFMNVSKVHSILIQSAVAKGSSAEGAEGGEGAEEAEGEIRQRPTKIKVWTNLPSILSFDDVTSVPAVYEEDEIAEPDAEGWSSVKLRYVRFQRVTSLVIYLEGEDDDEPTGVNKILLVGDKGETLAMGKLEQTHDHD</sequence>
<dbReference type="SUPFAM" id="SSF49785">
    <property type="entry name" value="Galactose-binding domain-like"/>
    <property type="match status" value="1"/>
</dbReference>
<dbReference type="GeneID" id="90038371"/>
<evidence type="ECO:0000259" key="2">
    <source>
        <dbReference type="PROSITE" id="PS51532"/>
    </source>
</evidence>